<evidence type="ECO:0000256" key="6">
    <source>
        <dbReference type="ARBA" id="ARBA00022679"/>
    </source>
</evidence>
<feature type="transmembrane region" description="Helical" evidence="10">
    <location>
        <begin position="171"/>
        <end position="190"/>
    </location>
</feature>
<dbReference type="Gene3D" id="3.30.565.10">
    <property type="entry name" value="Histidine kinase-like ATPase, C-terminal domain"/>
    <property type="match status" value="1"/>
</dbReference>
<evidence type="ECO:0000256" key="1">
    <source>
        <dbReference type="ARBA" id="ARBA00000085"/>
    </source>
</evidence>
<proteinExistence type="predicted"/>
<dbReference type="EMBL" id="FZOS01000002">
    <property type="protein sequence ID" value="SNS17909.1"/>
    <property type="molecule type" value="Genomic_DNA"/>
</dbReference>
<dbReference type="InterPro" id="IPR050980">
    <property type="entry name" value="2C_sensor_his_kinase"/>
</dbReference>
<keyword evidence="10" id="KW-0472">Membrane</keyword>
<comment type="catalytic activity">
    <reaction evidence="1">
        <text>ATP + protein L-histidine = ADP + protein N-phospho-L-histidine.</text>
        <dbReference type="EC" id="2.7.13.3"/>
    </reaction>
</comment>
<evidence type="ECO:0000256" key="5">
    <source>
        <dbReference type="ARBA" id="ARBA00022553"/>
    </source>
</evidence>
<feature type="transmembrane region" description="Helical" evidence="10">
    <location>
        <begin position="135"/>
        <end position="151"/>
    </location>
</feature>
<dbReference type="PRINTS" id="PR00344">
    <property type="entry name" value="BCTRLSENSOR"/>
</dbReference>
<comment type="subcellular location">
    <subcellularLocation>
        <location evidence="2">Cell membrane</location>
        <topology evidence="2">Multi-pass membrane protein</topology>
    </subcellularLocation>
</comment>
<protein>
    <recommendedName>
        <fullName evidence="3">histidine kinase</fullName>
        <ecNumber evidence="3">2.7.13.3</ecNumber>
    </recommendedName>
</protein>
<evidence type="ECO:0000256" key="7">
    <source>
        <dbReference type="ARBA" id="ARBA00022741"/>
    </source>
</evidence>
<dbReference type="SUPFAM" id="SSF55874">
    <property type="entry name" value="ATPase domain of HSP90 chaperone/DNA topoisomerase II/histidine kinase"/>
    <property type="match status" value="1"/>
</dbReference>
<dbReference type="InterPro" id="IPR005467">
    <property type="entry name" value="His_kinase_dom"/>
</dbReference>
<feature type="transmembrane region" description="Helical" evidence="10">
    <location>
        <begin position="33"/>
        <end position="52"/>
    </location>
</feature>
<dbReference type="PANTHER" id="PTHR44936:SF10">
    <property type="entry name" value="SENSOR PROTEIN RSTB"/>
    <property type="match status" value="1"/>
</dbReference>
<dbReference type="Proteomes" id="UP000198281">
    <property type="component" value="Unassembled WGS sequence"/>
</dbReference>
<dbReference type="AlphaFoldDB" id="A0A239CD55"/>
<dbReference type="InterPro" id="IPR036097">
    <property type="entry name" value="HisK_dim/P_sf"/>
</dbReference>
<evidence type="ECO:0000256" key="10">
    <source>
        <dbReference type="SAM" id="Phobius"/>
    </source>
</evidence>
<dbReference type="SMART" id="SM00387">
    <property type="entry name" value="HATPase_c"/>
    <property type="match status" value="1"/>
</dbReference>
<dbReference type="GO" id="GO:0005524">
    <property type="term" value="F:ATP binding"/>
    <property type="evidence" value="ECO:0007669"/>
    <property type="project" value="UniProtKB-KW"/>
</dbReference>
<dbReference type="SUPFAM" id="SSF47384">
    <property type="entry name" value="Homodimeric domain of signal transducing histidine kinase"/>
    <property type="match status" value="1"/>
</dbReference>
<dbReference type="PROSITE" id="PS50109">
    <property type="entry name" value="HIS_KIN"/>
    <property type="match status" value="1"/>
</dbReference>
<keyword evidence="8 12" id="KW-0418">Kinase</keyword>
<sequence length="440" mass="47424">MISALWTREAADAEDGPAAAAAGRKNMLLLLQLRWIAVTGQLTTIIVVHSLMGIRLPLGSLLVAPAALIVLNLASLPYVRRRAVVKNGELFMALLCDVAALTWQLHQTGGITNPFAPLFLLQVVIGAMLLTPWSSWLLVGVSAFCLLWLAIDYRPLDLPTGYEDSLFDLYLWGSFICFALIAVLLVQLVARIARNLRDRDAALADIRQQAAEETHIVRMGLLASGAAHELGTPLSSLSVILGDWQRMPRLASDPDLAQDIADMQAEVLRCKTIVSNILVSAGEARGVAPAVTTVRRFLEDIVAEWRSSRLAGTIRFEDRFGEDMAIVSDPVLKQVIDNVIDNAAEVSPNWIGITATRAADQLVIEVRDAGPGFAPEMLEKFGQPYQSSKGRPGGGLGLFLLVNVLRKLGGKAEARNPEGGGAAVTLMLPLAAVAYAKDGR</sequence>
<dbReference type="Pfam" id="PF02518">
    <property type="entry name" value="HATPase_c"/>
    <property type="match status" value="1"/>
</dbReference>
<reference evidence="13" key="1">
    <citation type="submission" date="2017-06" db="EMBL/GenBank/DDBJ databases">
        <authorList>
            <person name="Varghese N."/>
            <person name="Submissions S."/>
        </authorList>
    </citation>
    <scope>NUCLEOTIDE SEQUENCE [LARGE SCALE GENOMIC DNA]</scope>
    <source>
        <strain evidence="13">LNB2</strain>
    </source>
</reference>
<dbReference type="EC" id="2.7.13.3" evidence="3"/>
<dbReference type="GO" id="GO:0000155">
    <property type="term" value="F:phosphorelay sensor kinase activity"/>
    <property type="evidence" value="ECO:0007669"/>
    <property type="project" value="InterPro"/>
</dbReference>
<dbReference type="InterPro" id="IPR003594">
    <property type="entry name" value="HATPase_dom"/>
</dbReference>
<keyword evidence="7" id="KW-0547">Nucleotide-binding</keyword>
<keyword evidence="9" id="KW-0067">ATP-binding</keyword>
<feature type="domain" description="Histidine kinase" evidence="11">
    <location>
        <begin position="225"/>
        <end position="432"/>
    </location>
</feature>
<evidence type="ECO:0000256" key="2">
    <source>
        <dbReference type="ARBA" id="ARBA00004651"/>
    </source>
</evidence>
<keyword evidence="5" id="KW-0597">Phosphoprotein</keyword>
<dbReference type="PANTHER" id="PTHR44936">
    <property type="entry name" value="SENSOR PROTEIN CREC"/>
    <property type="match status" value="1"/>
</dbReference>
<dbReference type="CDD" id="cd00082">
    <property type="entry name" value="HisKA"/>
    <property type="match status" value="1"/>
</dbReference>
<evidence type="ECO:0000313" key="12">
    <source>
        <dbReference type="EMBL" id="SNS17909.1"/>
    </source>
</evidence>
<gene>
    <name evidence="12" type="ORF">SAMN06295912_102132</name>
</gene>
<dbReference type="InterPro" id="IPR036890">
    <property type="entry name" value="HATPase_C_sf"/>
</dbReference>
<dbReference type="OrthoDB" id="9785252at2"/>
<keyword evidence="10" id="KW-1133">Transmembrane helix</keyword>
<evidence type="ECO:0000313" key="13">
    <source>
        <dbReference type="Proteomes" id="UP000198281"/>
    </source>
</evidence>
<evidence type="ECO:0000259" key="11">
    <source>
        <dbReference type="PROSITE" id="PS50109"/>
    </source>
</evidence>
<evidence type="ECO:0000256" key="8">
    <source>
        <dbReference type="ARBA" id="ARBA00022777"/>
    </source>
</evidence>
<evidence type="ECO:0000256" key="4">
    <source>
        <dbReference type="ARBA" id="ARBA00022475"/>
    </source>
</evidence>
<name>A0A239CD55_9SPHN</name>
<organism evidence="12 13">
    <name type="scientific">Edaphosphingomonas laterariae</name>
    <dbReference type="NCBI Taxonomy" id="861865"/>
    <lineage>
        <taxon>Bacteria</taxon>
        <taxon>Pseudomonadati</taxon>
        <taxon>Pseudomonadota</taxon>
        <taxon>Alphaproteobacteria</taxon>
        <taxon>Sphingomonadales</taxon>
        <taxon>Rhizorhabdaceae</taxon>
        <taxon>Edaphosphingomonas</taxon>
    </lineage>
</organism>
<dbReference type="RefSeq" id="WP_089218137.1">
    <property type="nucleotide sequence ID" value="NZ_FZOS01000002.1"/>
</dbReference>
<dbReference type="InterPro" id="IPR003661">
    <property type="entry name" value="HisK_dim/P_dom"/>
</dbReference>
<feature type="transmembrane region" description="Helical" evidence="10">
    <location>
        <begin position="58"/>
        <end position="76"/>
    </location>
</feature>
<keyword evidence="13" id="KW-1185">Reference proteome</keyword>
<accession>A0A239CD55</accession>
<dbReference type="InterPro" id="IPR004358">
    <property type="entry name" value="Sig_transdc_His_kin-like_C"/>
</dbReference>
<evidence type="ECO:0000256" key="9">
    <source>
        <dbReference type="ARBA" id="ARBA00022840"/>
    </source>
</evidence>
<keyword evidence="6" id="KW-0808">Transferase</keyword>
<dbReference type="Gene3D" id="1.10.287.130">
    <property type="match status" value="1"/>
</dbReference>
<keyword evidence="10" id="KW-0812">Transmembrane</keyword>
<dbReference type="GO" id="GO:0005886">
    <property type="term" value="C:plasma membrane"/>
    <property type="evidence" value="ECO:0007669"/>
    <property type="project" value="UniProtKB-SubCell"/>
</dbReference>
<keyword evidence="4" id="KW-1003">Cell membrane</keyword>
<evidence type="ECO:0000256" key="3">
    <source>
        <dbReference type="ARBA" id="ARBA00012438"/>
    </source>
</evidence>